<organism evidence="1 2">
    <name type="scientific">Roseofilum casamattae BLCC-M143</name>
    <dbReference type="NCBI Taxonomy" id="3022442"/>
    <lineage>
        <taxon>Bacteria</taxon>
        <taxon>Bacillati</taxon>
        <taxon>Cyanobacteriota</taxon>
        <taxon>Cyanophyceae</taxon>
        <taxon>Desertifilales</taxon>
        <taxon>Desertifilaceae</taxon>
        <taxon>Roseofilum</taxon>
        <taxon>Roseofilum casamattae</taxon>
    </lineage>
</organism>
<keyword evidence="2" id="KW-1185">Reference proteome</keyword>
<evidence type="ECO:0000313" key="2">
    <source>
        <dbReference type="Proteomes" id="UP001232992"/>
    </source>
</evidence>
<dbReference type="RefSeq" id="WP_283758678.1">
    <property type="nucleotide sequence ID" value="NZ_JAQOSQ010000011.1"/>
</dbReference>
<gene>
    <name evidence="1" type="ORF">PMH09_12600</name>
</gene>
<sequence>MTPTELLPLLRQLNRAEKLYIVQCLVSELAQEESDLIRPERSYPVWSPYDAFSAAETMLNVLAEESENDEA</sequence>
<name>A0ABT7BZ10_9CYAN</name>
<protein>
    <submittedName>
        <fullName evidence="1">Uncharacterized protein</fullName>
    </submittedName>
</protein>
<dbReference type="EMBL" id="JAQOSQ010000011">
    <property type="protein sequence ID" value="MDJ1184027.1"/>
    <property type="molecule type" value="Genomic_DNA"/>
</dbReference>
<comment type="caution">
    <text evidence="1">The sequence shown here is derived from an EMBL/GenBank/DDBJ whole genome shotgun (WGS) entry which is preliminary data.</text>
</comment>
<evidence type="ECO:0000313" key="1">
    <source>
        <dbReference type="EMBL" id="MDJ1184027.1"/>
    </source>
</evidence>
<accession>A0ABT7BZ10</accession>
<dbReference type="Proteomes" id="UP001232992">
    <property type="component" value="Unassembled WGS sequence"/>
</dbReference>
<proteinExistence type="predicted"/>
<reference evidence="1 2" key="1">
    <citation type="submission" date="2023-01" db="EMBL/GenBank/DDBJ databases">
        <title>Novel diversity within Roseofilum (Cyanobacteria; Desertifilaceae) from marine benthic mats with descriptions of four novel species.</title>
        <authorList>
            <person name="Wang Y."/>
            <person name="Berthold D.E."/>
            <person name="Hu J."/>
            <person name="Lefler F.W."/>
            <person name="Laughinghouse H.D. IV."/>
        </authorList>
    </citation>
    <scope>NUCLEOTIDE SEQUENCE [LARGE SCALE GENOMIC DNA]</scope>
    <source>
        <strain evidence="1 2">BLCC-M143</strain>
    </source>
</reference>